<gene>
    <name evidence="2" type="ORF">CCHL11_06987</name>
</gene>
<dbReference type="InterPro" id="IPR020843">
    <property type="entry name" value="ER"/>
</dbReference>
<dbReference type="STRING" id="708187.A0A1Q8RCE4"/>
<dbReference type="Gene3D" id="3.90.180.10">
    <property type="entry name" value="Medium-chain alcohol dehydrogenases, catalytic domain"/>
    <property type="match status" value="1"/>
</dbReference>
<dbReference type="GO" id="GO:0016491">
    <property type="term" value="F:oxidoreductase activity"/>
    <property type="evidence" value="ECO:0007669"/>
    <property type="project" value="InterPro"/>
</dbReference>
<dbReference type="Proteomes" id="UP000186583">
    <property type="component" value="Unassembled WGS sequence"/>
</dbReference>
<keyword evidence="3" id="KW-1185">Reference proteome</keyword>
<accession>A0A1Q8RCE4</accession>
<proteinExistence type="predicted"/>
<dbReference type="EMBL" id="MPGH01000240">
    <property type="protein sequence ID" value="OLN81919.1"/>
    <property type="molecule type" value="Genomic_DNA"/>
</dbReference>
<dbReference type="InterPro" id="IPR036291">
    <property type="entry name" value="NAD(P)-bd_dom_sf"/>
</dbReference>
<dbReference type="PANTHER" id="PTHR11695:SF294">
    <property type="entry name" value="RETICULON-4-INTERACTING PROTEIN 1, MITOCHONDRIAL"/>
    <property type="match status" value="1"/>
</dbReference>
<feature type="domain" description="Enoyl reductase (ER)" evidence="1">
    <location>
        <begin position="11"/>
        <end position="336"/>
    </location>
</feature>
<dbReference type="PANTHER" id="PTHR11695">
    <property type="entry name" value="ALCOHOL DEHYDROGENASE RELATED"/>
    <property type="match status" value="1"/>
</dbReference>
<dbReference type="SUPFAM" id="SSF51735">
    <property type="entry name" value="NAD(P)-binding Rossmann-fold domains"/>
    <property type="match status" value="1"/>
</dbReference>
<dbReference type="InterPro" id="IPR013154">
    <property type="entry name" value="ADH-like_N"/>
</dbReference>
<dbReference type="OrthoDB" id="201656at2759"/>
<reference evidence="2 3" key="1">
    <citation type="submission" date="2016-11" db="EMBL/GenBank/DDBJ databases">
        <title>Draft Genome Assembly of Colletotrichum chlorophyti a pathogen of herbaceous plants.</title>
        <authorList>
            <person name="Gan P."/>
            <person name="Narusaka M."/>
            <person name="Tsushima A."/>
            <person name="Narusaka Y."/>
            <person name="Takano Y."/>
            <person name="Shirasu K."/>
        </authorList>
    </citation>
    <scope>NUCLEOTIDE SEQUENCE [LARGE SCALE GENOMIC DNA]</scope>
    <source>
        <strain evidence="2 3">NTL11</strain>
    </source>
</reference>
<dbReference type="InterPro" id="IPR050700">
    <property type="entry name" value="YIM1/Zinc_Alcohol_DH_Fams"/>
</dbReference>
<organism evidence="2 3">
    <name type="scientific">Colletotrichum chlorophyti</name>
    <dbReference type="NCBI Taxonomy" id="708187"/>
    <lineage>
        <taxon>Eukaryota</taxon>
        <taxon>Fungi</taxon>
        <taxon>Dikarya</taxon>
        <taxon>Ascomycota</taxon>
        <taxon>Pezizomycotina</taxon>
        <taxon>Sordariomycetes</taxon>
        <taxon>Hypocreomycetidae</taxon>
        <taxon>Glomerellales</taxon>
        <taxon>Glomerellaceae</taxon>
        <taxon>Colletotrichum</taxon>
    </lineage>
</organism>
<dbReference type="GO" id="GO:0005739">
    <property type="term" value="C:mitochondrion"/>
    <property type="evidence" value="ECO:0007669"/>
    <property type="project" value="TreeGrafter"/>
</dbReference>
<dbReference type="AlphaFoldDB" id="A0A1Q8RCE4"/>
<dbReference type="CDD" id="cd08267">
    <property type="entry name" value="MDR1"/>
    <property type="match status" value="1"/>
</dbReference>
<protein>
    <submittedName>
        <fullName evidence="2">Zinc-type alcohol dehydrogenase-like protein C16A3.02c 3</fullName>
    </submittedName>
</protein>
<comment type="caution">
    <text evidence="2">The sequence shown here is derived from an EMBL/GenBank/DDBJ whole genome shotgun (WGS) entry which is preliminary data.</text>
</comment>
<name>A0A1Q8RCE4_9PEZI</name>
<dbReference type="Gene3D" id="3.40.50.720">
    <property type="entry name" value="NAD(P)-binding Rossmann-like Domain"/>
    <property type="match status" value="1"/>
</dbReference>
<evidence type="ECO:0000313" key="2">
    <source>
        <dbReference type="EMBL" id="OLN81919.1"/>
    </source>
</evidence>
<sequence length="342" mass="36019">MRAWLYDAVSGGLETHLRLVADAPSPPPLGPNDLLIKIHAMSPNPADYKFPEGLGLLWRLAVSLPATPGSDFSGTIAGLGDIIKDVGEFTVGQPVYGCMPLSARHGSLGEYVIATRDGCAPLPSPAGALTLESAACLGVAALTAYQAISPHVGPGDRVFINGGSGGVGTFAIQIALALGCRVVASCSGRNIELCRSLGAEEVLDYTEVDISKALKAKGPVFKLALDNVGLEPPDLFKAADEYLMPAGRFVQVGAGLTRQHVVSMAGRALRPAVLGGGRRKWQFMALQSSHADLVRLGKWAAEGKIRVVVEETYRFEDAPKAYKKMRTGRTRGCLVVKGSDAK</sequence>
<dbReference type="SMART" id="SM00829">
    <property type="entry name" value="PKS_ER"/>
    <property type="match status" value="1"/>
</dbReference>
<dbReference type="Pfam" id="PF08240">
    <property type="entry name" value="ADH_N"/>
    <property type="match status" value="1"/>
</dbReference>
<evidence type="ECO:0000313" key="3">
    <source>
        <dbReference type="Proteomes" id="UP000186583"/>
    </source>
</evidence>
<evidence type="ECO:0000259" key="1">
    <source>
        <dbReference type="SMART" id="SM00829"/>
    </source>
</evidence>
<dbReference type="SUPFAM" id="SSF50129">
    <property type="entry name" value="GroES-like"/>
    <property type="match status" value="1"/>
</dbReference>
<dbReference type="InterPro" id="IPR011032">
    <property type="entry name" value="GroES-like_sf"/>
</dbReference>
<dbReference type="Pfam" id="PF13602">
    <property type="entry name" value="ADH_zinc_N_2"/>
    <property type="match status" value="1"/>
</dbReference>